<organism evidence="6">
    <name type="scientific">Ash yellows phytoplasma</name>
    <dbReference type="NCBI Taxonomy" id="35780"/>
    <lineage>
        <taxon>Bacteria</taxon>
        <taxon>Bacillati</taxon>
        <taxon>Mycoplasmatota</taxon>
        <taxon>Mollicutes</taxon>
        <taxon>Acholeplasmatales</taxon>
        <taxon>Acholeplasmataceae</taxon>
        <taxon>Candidatus Phytoplasma</taxon>
        <taxon>16SrVII (Ash yellows group)</taxon>
    </lineage>
</organism>
<accession>A0A7L8XYY4</accession>
<dbReference type="GO" id="GO:0043022">
    <property type="term" value="F:ribosome binding"/>
    <property type="evidence" value="ECO:0007669"/>
    <property type="project" value="TreeGrafter"/>
</dbReference>
<dbReference type="SUPFAM" id="SSF50249">
    <property type="entry name" value="Nucleic acid-binding proteins"/>
    <property type="match status" value="1"/>
</dbReference>
<reference evidence="6" key="1">
    <citation type="submission" date="2020-03" db="EMBL/GenBank/DDBJ databases">
        <title>Using SSU12p and LSU36p as new molecular markers for phytoplasma detection and identification.</title>
        <authorList>
            <person name="Cui W."/>
            <person name="Zamorano A."/>
            <person name="Fiore N."/>
        </authorList>
    </citation>
    <scope>NUCLEOTIDE SEQUENCE</scope>
    <source>
        <strain evidence="6">AshY1</strain>
    </source>
</reference>
<dbReference type="RefSeq" id="WP_341266617.1">
    <property type="nucleotide sequence ID" value="NZ_CP146843.1"/>
</dbReference>
<evidence type="ECO:0000256" key="4">
    <source>
        <dbReference type="PROSITE-ProRule" id="PRU00181"/>
    </source>
</evidence>
<dbReference type="GO" id="GO:0003743">
    <property type="term" value="F:translation initiation factor activity"/>
    <property type="evidence" value="ECO:0007669"/>
    <property type="project" value="UniProtKB-UniRule"/>
</dbReference>
<gene>
    <name evidence="6" type="primary">infA</name>
    <name evidence="7" type="ORF">AshY1_00520</name>
</gene>
<dbReference type="PANTHER" id="PTHR33370">
    <property type="entry name" value="TRANSLATION INITIATION FACTOR IF-1, CHLOROPLASTIC"/>
    <property type="match status" value="1"/>
</dbReference>
<evidence type="ECO:0000313" key="8">
    <source>
        <dbReference type="Proteomes" id="UP001484199"/>
    </source>
</evidence>
<evidence type="ECO:0000313" key="6">
    <source>
        <dbReference type="EMBL" id="QOI12059.1"/>
    </source>
</evidence>
<dbReference type="InterPro" id="IPR004368">
    <property type="entry name" value="TIF_IF1"/>
</dbReference>
<dbReference type="PROSITE" id="PS50832">
    <property type="entry name" value="S1_IF1_TYPE"/>
    <property type="match status" value="1"/>
</dbReference>
<keyword evidence="8" id="KW-1185">Reference proteome</keyword>
<dbReference type="GO" id="GO:0003723">
    <property type="term" value="F:RNA binding"/>
    <property type="evidence" value="ECO:0007669"/>
    <property type="project" value="InterPro"/>
</dbReference>
<dbReference type="EMBL" id="CP146843">
    <property type="protein sequence ID" value="WYY26208.1"/>
    <property type="molecule type" value="Genomic_DNA"/>
</dbReference>
<sequence length="70" mass="8029">MTNDKVSDAIVVEALPNAKFTLRLPDGRKIIGYISGKIRMSKINILEGDTVQVDHKGRIVYRFIKKEYHK</sequence>
<dbReference type="Proteomes" id="UP001484199">
    <property type="component" value="Chromosome"/>
</dbReference>
<dbReference type="InterPro" id="IPR012340">
    <property type="entry name" value="NA-bd_OB-fold"/>
</dbReference>
<dbReference type="GO" id="GO:0005829">
    <property type="term" value="C:cytosol"/>
    <property type="evidence" value="ECO:0007669"/>
    <property type="project" value="TreeGrafter"/>
</dbReference>
<evidence type="ECO:0000313" key="7">
    <source>
        <dbReference type="EMBL" id="WYY26208.1"/>
    </source>
</evidence>
<evidence type="ECO:0000256" key="3">
    <source>
        <dbReference type="ARBA" id="ARBA00022917"/>
    </source>
</evidence>
<feature type="domain" description="S1-like" evidence="5">
    <location>
        <begin position="9"/>
        <end position="64"/>
    </location>
</feature>
<dbReference type="InterPro" id="IPR006196">
    <property type="entry name" value="RNA-binding_domain_S1_IF1"/>
</dbReference>
<proteinExistence type="inferred from homology"/>
<evidence type="ECO:0000256" key="1">
    <source>
        <dbReference type="ARBA" id="ARBA00010939"/>
    </source>
</evidence>
<keyword evidence="3 4" id="KW-0648">Protein biosynthesis</keyword>
<comment type="similarity">
    <text evidence="1">Belongs to the IF-1 family.</text>
</comment>
<dbReference type="Pfam" id="PF01176">
    <property type="entry name" value="eIF-1a"/>
    <property type="match status" value="1"/>
</dbReference>
<protein>
    <submittedName>
        <fullName evidence="7">Translation initiation factor 1</fullName>
    </submittedName>
    <submittedName>
        <fullName evidence="6">Translation initiation factor IF-1</fullName>
    </submittedName>
</protein>
<reference evidence="7 8" key="2">
    <citation type="submission" date="2024-03" db="EMBL/GenBank/DDBJ databases">
        <title>The Complete Genome of 'Candidatus Phytoplasma fraxini' AshY1 from the Ash Yellows Group.</title>
        <authorList>
            <person name="Boehm J.W."/>
            <person name="Huettel B."/>
            <person name="Schneider B."/>
            <person name="Kube M."/>
        </authorList>
    </citation>
    <scope>NUCLEOTIDE SEQUENCE [LARGE SCALE GENOMIC DNA]</scope>
    <source>
        <strain evidence="7">AshY1</strain>
    </source>
</reference>
<dbReference type="EMBL" id="MT161562">
    <property type="protein sequence ID" value="QOI12059.1"/>
    <property type="molecule type" value="Genomic_DNA"/>
</dbReference>
<dbReference type="Gene3D" id="2.40.50.140">
    <property type="entry name" value="Nucleic acid-binding proteins"/>
    <property type="match status" value="1"/>
</dbReference>
<keyword evidence="2 4" id="KW-0396">Initiation factor</keyword>
<evidence type="ECO:0000259" key="5">
    <source>
        <dbReference type="PROSITE" id="PS50832"/>
    </source>
</evidence>
<evidence type="ECO:0000256" key="2">
    <source>
        <dbReference type="ARBA" id="ARBA00022540"/>
    </source>
</evidence>
<dbReference type="PANTHER" id="PTHR33370:SF1">
    <property type="entry name" value="TRANSLATION INITIATION FACTOR IF-1, CHLOROPLASTIC"/>
    <property type="match status" value="1"/>
</dbReference>
<dbReference type="AlphaFoldDB" id="A0A7L8XYY4"/>
<name>A0A7L8XYY4_ASHYP</name>